<reference evidence="4" key="1">
    <citation type="journal article" date="2019" name="Int. J. Syst. Evol. Microbiol.">
        <title>The Global Catalogue of Microorganisms (GCM) 10K type strain sequencing project: providing services to taxonomists for standard genome sequencing and annotation.</title>
        <authorList>
            <consortium name="The Broad Institute Genomics Platform"/>
            <consortium name="The Broad Institute Genome Sequencing Center for Infectious Disease"/>
            <person name="Wu L."/>
            <person name="Ma J."/>
        </authorList>
    </citation>
    <scope>NUCLEOTIDE SEQUENCE [LARGE SCALE GENOMIC DNA]</scope>
    <source>
        <strain evidence="4">JCM 3369</strain>
    </source>
</reference>
<dbReference type="Gene3D" id="3.40.30.10">
    <property type="entry name" value="Glutaredoxin"/>
    <property type="match status" value="1"/>
</dbReference>
<sequence>MSALPADRYAGRPRQDSGRSEPAAGPRPVTRLDPSDLGVPGARLGSRATLVQISTAFCAPCRAARAVLGRVAEQADGVVHLDVDVTGHEDVAERLGVTSTPTILVLDADGGLVARRTGVPRLADVRALLDTIPQRGSAPRPPTGATPS</sequence>
<dbReference type="InterPro" id="IPR036249">
    <property type="entry name" value="Thioredoxin-like_sf"/>
</dbReference>
<feature type="region of interest" description="Disordered" evidence="1">
    <location>
        <begin position="1"/>
        <end position="38"/>
    </location>
</feature>
<feature type="domain" description="Thioredoxin" evidence="2">
    <location>
        <begin position="1"/>
        <end position="134"/>
    </location>
</feature>
<organism evidence="3 4">
    <name type="scientific">Georgenia faecalis</name>
    <dbReference type="NCBI Taxonomy" id="2483799"/>
    <lineage>
        <taxon>Bacteria</taxon>
        <taxon>Bacillati</taxon>
        <taxon>Actinomycetota</taxon>
        <taxon>Actinomycetes</taxon>
        <taxon>Micrococcales</taxon>
        <taxon>Bogoriellaceae</taxon>
        <taxon>Georgenia</taxon>
    </lineage>
</organism>
<proteinExistence type="predicted"/>
<dbReference type="CDD" id="cd02947">
    <property type="entry name" value="TRX_family"/>
    <property type="match status" value="1"/>
</dbReference>
<name>A0ABV9DBG8_9MICO</name>
<dbReference type="PROSITE" id="PS51352">
    <property type="entry name" value="THIOREDOXIN_2"/>
    <property type="match status" value="1"/>
</dbReference>
<gene>
    <name evidence="3" type="ORF">ACFO3F_09690</name>
</gene>
<dbReference type="RefSeq" id="WP_241237003.1">
    <property type="nucleotide sequence ID" value="NZ_CP033325.1"/>
</dbReference>
<accession>A0ABV9DBG8</accession>
<dbReference type="Pfam" id="PF00085">
    <property type="entry name" value="Thioredoxin"/>
    <property type="match status" value="1"/>
</dbReference>
<evidence type="ECO:0000256" key="1">
    <source>
        <dbReference type="SAM" id="MobiDB-lite"/>
    </source>
</evidence>
<evidence type="ECO:0000259" key="2">
    <source>
        <dbReference type="PROSITE" id="PS51352"/>
    </source>
</evidence>
<keyword evidence="4" id="KW-1185">Reference proteome</keyword>
<dbReference type="SUPFAM" id="SSF52833">
    <property type="entry name" value="Thioredoxin-like"/>
    <property type="match status" value="1"/>
</dbReference>
<dbReference type="EMBL" id="JBHSGF010000006">
    <property type="protein sequence ID" value="MFC4555518.1"/>
    <property type="molecule type" value="Genomic_DNA"/>
</dbReference>
<comment type="caution">
    <text evidence="3">The sequence shown here is derived from an EMBL/GenBank/DDBJ whole genome shotgun (WGS) entry which is preliminary data.</text>
</comment>
<evidence type="ECO:0000313" key="3">
    <source>
        <dbReference type="EMBL" id="MFC4555518.1"/>
    </source>
</evidence>
<dbReference type="InterPro" id="IPR013766">
    <property type="entry name" value="Thioredoxin_domain"/>
</dbReference>
<dbReference type="Proteomes" id="UP001595955">
    <property type="component" value="Unassembled WGS sequence"/>
</dbReference>
<protein>
    <submittedName>
        <fullName evidence="3">Thioredoxin family protein</fullName>
    </submittedName>
</protein>
<feature type="compositionally biased region" description="Basic and acidic residues" evidence="1">
    <location>
        <begin position="9"/>
        <end position="19"/>
    </location>
</feature>
<evidence type="ECO:0000313" key="4">
    <source>
        <dbReference type="Proteomes" id="UP001595955"/>
    </source>
</evidence>